<dbReference type="InterPro" id="IPR050256">
    <property type="entry name" value="Glycosyltransferase_2"/>
</dbReference>
<dbReference type="InterPro" id="IPR001173">
    <property type="entry name" value="Glyco_trans_2-like"/>
</dbReference>
<evidence type="ECO:0000256" key="1">
    <source>
        <dbReference type="ARBA" id="ARBA00022475"/>
    </source>
</evidence>
<keyword evidence="6 8" id="KW-1133">Transmembrane helix</keyword>
<dbReference type="Pfam" id="PF00535">
    <property type="entry name" value="Glycos_transf_2"/>
    <property type="match status" value="1"/>
</dbReference>
<dbReference type="PANTHER" id="PTHR48090">
    <property type="entry name" value="UNDECAPRENYL-PHOSPHATE 4-DEOXY-4-FORMAMIDO-L-ARABINOSE TRANSFERASE-RELATED"/>
    <property type="match status" value="1"/>
</dbReference>
<dbReference type="CDD" id="cd04187">
    <property type="entry name" value="DPM1_like_bac"/>
    <property type="match status" value="1"/>
</dbReference>
<accession>A0AAE3AV95</accession>
<dbReference type="PANTHER" id="PTHR48090:SF3">
    <property type="entry name" value="UNDECAPRENYL-PHOSPHATE 4-DEOXY-4-FORMAMIDO-L-ARABINOSE TRANSFERASE"/>
    <property type="match status" value="1"/>
</dbReference>
<dbReference type="AlphaFoldDB" id="A0AAE3AV95"/>
<keyword evidence="11" id="KW-1185">Reference proteome</keyword>
<evidence type="ECO:0000313" key="10">
    <source>
        <dbReference type="EMBL" id="MCC2166569.1"/>
    </source>
</evidence>
<dbReference type="SUPFAM" id="SSF53448">
    <property type="entry name" value="Nucleotide-diphospho-sugar transferases"/>
    <property type="match status" value="1"/>
</dbReference>
<keyword evidence="7 8" id="KW-0472">Membrane</keyword>
<keyword evidence="4 8" id="KW-0812">Transmembrane</keyword>
<dbReference type="Proteomes" id="UP001199355">
    <property type="component" value="Unassembled WGS sequence"/>
</dbReference>
<feature type="transmembrane region" description="Helical" evidence="8">
    <location>
        <begin position="231"/>
        <end position="252"/>
    </location>
</feature>
<feature type="domain" description="Glycosyltransferase 2-like" evidence="9">
    <location>
        <begin position="7"/>
        <end position="164"/>
    </location>
</feature>
<evidence type="ECO:0000256" key="4">
    <source>
        <dbReference type="ARBA" id="ARBA00022692"/>
    </source>
</evidence>
<gene>
    <name evidence="10" type="ORF">LKD45_02445</name>
</gene>
<organism evidence="10 11">
    <name type="scientific">Gallintestinimicrobium propionicum</name>
    <dbReference type="NCBI Taxonomy" id="2981770"/>
    <lineage>
        <taxon>Bacteria</taxon>
        <taxon>Bacillati</taxon>
        <taxon>Bacillota</taxon>
        <taxon>Clostridia</taxon>
        <taxon>Lachnospirales</taxon>
        <taxon>Lachnospiraceae</taxon>
        <taxon>Gallintestinimicrobium</taxon>
    </lineage>
</organism>
<evidence type="ECO:0000256" key="6">
    <source>
        <dbReference type="ARBA" id="ARBA00022989"/>
    </source>
</evidence>
<keyword evidence="2" id="KW-0328">Glycosyltransferase</keyword>
<protein>
    <submittedName>
        <fullName evidence="10">Glycosyltransferase family 2 protein</fullName>
    </submittedName>
</protein>
<feature type="transmembrane region" description="Helical" evidence="8">
    <location>
        <begin position="264"/>
        <end position="285"/>
    </location>
</feature>
<name>A0AAE3AV95_9FIRM</name>
<dbReference type="GO" id="GO:0005886">
    <property type="term" value="C:plasma membrane"/>
    <property type="evidence" value="ECO:0007669"/>
    <property type="project" value="TreeGrafter"/>
</dbReference>
<evidence type="ECO:0000313" key="11">
    <source>
        <dbReference type="Proteomes" id="UP001199355"/>
    </source>
</evidence>
<dbReference type="InterPro" id="IPR029044">
    <property type="entry name" value="Nucleotide-diphossugar_trans"/>
</dbReference>
<comment type="caution">
    <text evidence="10">The sequence shown here is derived from an EMBL/GenBank/DDBJ whole genome shotgun (WGS) entry which is preliminary data.</text>
</comment>
<dbReference type="RefSeq" id="WP_308727655.1">
    <property type="nucleotide sequence ID" value="NZ_JAJEQF010000003.1"/>
</dbReference>
<dbReference type="GO" id="GO:0009103">
    <property type="term" value="P:lipopolysaccharide biosynthetic process"/>
    <property type="evidence" value="ECO:0007669"/>
    <property type="project" value="UniProtKB-KW"/>
</dbReference>
<evidence type="ECO:0000259" key="9">
    <source>
        <dbReference type="Pfam" id="PF00535"/>
    </source>
</evidence>
<evidence type="ECO:0000256" key="8">
    <source>
        <dbReference type="SAM" id="Phobius"/>
    </source>
</evidence>
<evidence type="ECO:0000256" key="7">
    <source>
        <dbReference type="ARBA" id="ARBA00023136"/>
    </source>
</evidence>
<proteinExistence type="predicted"/>
<keyword evidence="1" id="KW-1003">Cell membrane</keyword>
<keyword evidence="3" id="KW-0808">Transferase</keyword>
<evidence type="ECO:0000256" key="3">
    <source>
        <dbReference type="ARBA" id="ARBA00022679"/>
    </source>
</evidence>
<dbReference type="GO" id="GO:0099621">
    <property type="term" value="F:undecaprenyl-phosphate 4-deoxy-4-formamido-L-arabinose transferase activity"/>
    <property type="evidence" value="ECO:0007669"/>
    <property type="project" value="TreeGrafter"/>
</dbReference>
<sequence>MKKQLVSFVIPCYRSAETIGSVVDEIEAAMGELERYEYEIILVNDCSPDDTFGKIRELCGKDKRIKGINLARNFGQHAALMAGFHQVKGDILVCLDDDGQTPANEVGKLLAALENGADVAYAKYEHKHHSAFRNFGSRVNDWMLCFMLSKPKDLFISSYFAARRFVLEEMLKYENAFPYVIGLVLRATRNIVNVTVEHRDRMVGESGYTFGKLLALWFNGFTAFSEKPLRIATMAGVGCAGLGFLYGIYTIIKKLVLPGVPIGFSALMASIMFIGGMLMLMLGLIGEYVGRMYICLNHAPQFVVREIVGREEEESEN</sequence>
<dbReference type="Gene3D" id="3.90.550.10">
    <property type="entry name" value="Spore Coat Polysaccharide Biosynthesis Protein SpsA, Chain A"/>
    <property type="match status" value="1"/>
</dbReference>
<dbReference type="EMBL" id="JAJEQF010000003">
    <property type="protein sequence ID" value="MCC2166569.1"/>
    <property type="molecule type" value="Genomic_DNA"/>
</dbReference>
<keyword evidence="5" id="KW-0448">Lipopolysaccharide biosynthesis</keyword>
<evidence type="ECO:0000256" key="2">
    <source>
        <dbReference type="ARBA" id="ARBA00022676"/>
    </source>
</evidence>
<evidence type="ECO:0000256" key="5">
    <source>
        <dbReference type="ARBA" id="ARBA00022985"/>
    </source>
</evidence>
<reference evidence="10 11" key="1">
    <citation type="submission" date="2021-10" db="EMBL/GenBank/DDBJ databases">
        <title>Anaerobic single-cell dispensing facilitates the cultivation of human gut bacteria.</title>
        <authorList>
            <person name="Afrizal A."/>
        </authorList>
    </citation>
    <scope>NUCLEOTIDE SEQUENCE [LARGE SCALE GENOMIC DNA]</scope>
    <source>
        <strain evidence="10 11">CLA-AA-H244</strain>
    </source>
</reference>